<dbReference type="GO" id="GO:0009251">
    <property type="term" value="P:glucan catabolic process"/>
    <property type="evidence" value="ECO:0007669"/>
    <property type="project" value="TreeGrafter"/>
</dbReference>
<evidence type="ECO:0000256" key="3">
    <source>
        <dbReference type="SAM" id="SignalP"/>
    </source>
</evidence>
<organism evidence="7 8">
    <name type="scientific">Shewanella septentrionalis</name>
    <dbReference type="NCBI Taxonomy" id="2952223"/>
    <lineage>
        <taxon>Bacteria</taxon>
        <taxon>Pseudomonadati</taxon>
        <taxon>Pseudomonadota</taxon>
        <taxon>Gammaproteobacteria</taxon>
        <taxon>Alteromonadales</taxon>
        <taxon>Shewanellaceae</taxon>
        <taxon>Shewanella</taxon>
    </lineage>
</organism>
<keyword evidence="1" id="KW-0378">Hydrolase</keyword>
<feature type="compositionally biased region" description="Basic and acidic residues" evidence="2">
    <location>
        <begin position="32"/>
        <end position="45"/>
    </location>
</feature>
<evidence type="ECO:0000313" key="7">
    <source>
        <dbReference type="EMBL" id="MCT7947408.1"/>
    </source>
</evidence>
<dbReference type="Pfam" id="PF00933">
    <property type="entry name" value="Glyco_hydro_3"/>
    <property type="match status" value="1"/>
</dbReference>
<name>A0A9X2WXX0_9GAMM</name>
<reference evidence="7" key="1">
    <citation type="journal article" date="2023" name="Int. J. Syst. Evol. Microbiol.">
        <title>&lt;i&gt;Shewanella septentrionalis&lt;/i&gt; sp. nov. and &lt;i&gt;Shewanella holmiensis&lt;/i&gt; sp. nov., isolated from Baltic Sea water and sediments.</title>
        <authorList>
            <person name="Martin-Rodriguez A.J."/>
            <person name="Thorell K."/>
            <person name="Joffre E."/>
            <person name="Jensie-Markopoulos S."/>
            <person name="Moore E.R.B."/>
            <person name="Sjoling A."/>
        </authorList>
    </citation>
    <scope>NUCLEOTIDE SEQUENCE</scope>
    <source>
        <strain evidence="7">SP1W3</strain>
    </source>
</reference>
<keyword evidence="3" id="KW-0732">Signal</keyword>
<dbReference type="Gene3D" id="3.20.20.300">
    <property type="entry name" value="Glycoside hydrolase, family 3, N-terminal domain"/>
    <property type="match status" value="1"/>
</dbReference>
<dbReference type="SUPFAM" id="SSF51445">
    <property type="entry name" value="(Trans)glycosidases"/>
    <property type="match status" value="1"/>
</dbReference>
<dbReference type="InterPro" id="IPR041443">
    <property type="entry name" value="Exop_C"/>
</dbReference>
<dbReference type="EMBL" id="JAMTCC010000040">
    <property type="protein sequence ID" value="MCT7947408.1"/>
    <property type="molecule type" value="Genomic_DNA"/>
</dbReference>
<gene>
    <name evidence="7" type="ORF">NE536_18830</name>
</gene>
<evidence type="ECO:0000259" key="6">
    <source>
        <dbReference type="Pfam" id="PF18559"/>
    </source>
</evidence>
<dbReference type="InterPro" id="IPR036962">
    <property type="entry name" value="Glyco_hydro_3_N_sf"/>
</dbReference>
<evidence type="ECO:0000259" key="5">
    <source>
        <dbReference type="Pfam" id="PF01915"/>
    </source>
</evidence>
<keyword evidence="8" id="KW-1185">Reference proteome</keyword>
<feature type="signal peptide" evidence="3">
    <location>
        <begin position="1"/>
        <end position="17"/>
    </location>
</feature>
<feature type="domain" description="Glycoside hydrolase family 3 C-terminal" evidence="5">
    <location>
        <begin position="460"/>
        <end position="676"/>
    </location>
</feature>
<dbReference type="Gene3D" id="3.40.50.1700">
    <property type="entry name" value="Glycoside hydrolase family 3 C-terminal domain"/>
    <property type="match status" value="1"/>
</dbReference>
<sequence length="886" mass="94843">MSVIALKPKTFSLSLLAVLTCASLSGCSKTDQIKADDSQSVKPKDVAASSSPNSPNGYSIDGKSTDINIWPQLTIPHKNQPDVEKRVADLLGKMTLEQKVAQMIQPEIRDITVEDMRKYGFGSYLNGGGSYPNQDKHATPADWIALADAMFQASMDDSLDGISIPTMWGTDAVHGHNNVIGATLFPHNIGLGAAHHPELIQQIAAITAKEVMVTGIDWVFAPTVAVVRDDRWGRTYEGYSEDPAIVKSYSHAIVEGLQGGNDKDFLSDQHVIATVKHFLGDGGTEGGDDQGDNIASEQALFDIHAQGYVGGLTAGAQTVMASFNSWHGAKNHGNPYLLTDVLKTRMGFDGFVVGDWNGHGQVEGCSNESCPQAVNAGLDVFMVPTAAWKPLYENTIAQVKSGLISQARIDDAVSRILRVKIRAGLFEKPSPAKRPLSGKTELIGQASHRDVARQAVRESLVLLKNNQHLLPLSPKAKVLVAGDAADNIGKQSGGWSITWQGTDNQNADFPGATSIYAGIAKAVSASGGNAVLSIDGQFDTANKPDVAIVVFGEEPYAEGNGDIDNLEYQRGNKRDLALLQKLKAAGVPVVSVFISGRPLWVNPELNDSDAFVAAWLPGTEGAGISEVLFTQANGDVQYDFTGKLSFSWPSTPQQTQVNVHDSDYSPLLPYGYGLSYADKANSTAPAILSNSLSEDNFSEQVQLSQKPLFERAVKAPWKMLIGSIDGDKVSMEPIASSVQTNEVVTIKTFDKQVQEDARHVSFNGKALGFVSLQGNFPEDLRAYLASESVLSMQVKVGSSIKAPVNVGMTCEGDCRANVDISTQLSALSLDTWSELNIDLTCYQGQGIDFGKIISPFILSSSGAVDISFSDITLKPKTASMASVECP</sequence>
<proteinExistence type="predicted"/>
<feature type="region of interest" description="Disordered" evidence="2">
    <location>
        <begin position="32"/>
        <end position="61"/>
    </location>
</feature>
<dbReference type="Proteomes" id="UP001155604">
    <property type="component" value="Unassembled WGS sequence"/>
</dbReference>
<evidence type="ECO:0000256" key="2">
    <source>
        <dbReference type="SAM" id="MobiDB-lite"/>
    </source>
</evidence>
<feature type="compositionally biased region" description="Polar residues" evidence="2">
    <location>
        <begin position="48"/>
        <end position="57"/>
    </location>
</feature>
<evidence type="ECO:0000259" key="4">
    <source>
        <dbReference type="Pfam" id="PF00933"/>
    </source>
</evidence>
<dbReference type="InterPro" id="IPR002772">
    <property type="entry name" value="Glyco_hydro_3_C"/>
</dbReference>
<accession>A0A9X2WXX0</accession>
<dbReference type="InterPro" id="IPR051915">
    <property type="entry name" value="Cellulose_Degrad_GH3"/>
</dbReference>
<feature type="domain" description="ExoP galactose-binding-like" evidence="6">
    <location>
        <begin position="715"/>
        <end position="873"/>
    </location>
</feature>
<dbReference type="Pfam" id="PF18559">
    <property type="entry name" value="Exop_C"/>
    <property type="match status" value="1"/>
</dbReference>
<dbReference type="Pfam" id="PF01915">
    <property type="entry name" value="Glyco_hydro_3_C"/>
    <property type="match status" value="1"/>
</dbReference>
<dbReference type="Gene3D" id="2.60.120.430">
    <property type="entry name" value="Galactose-binding lectin"/>
    <property type="match status" value="1"/>
</dbReference>
<dbReference type="InterPro" id="IPR036881">
    <property type="entry name" value="Glyco_hydro_3_C_sf"/>
</dbReference>
<feature type="domain" description="Glycoside hydrolase family 3 N-terminal" evidence="4">
    <location>
        <begin position="95"/>
        <end position="419"/>
    </location>
</feature>
<dbReference type="SUPFAM" id="SSF52279">
    <property type="entry name" value="Beta-D-glucan exohydrolase, C-terminal domain"/>
    <property type="match status" value="1"/>
</dbReference>
<comment type="caution">
    <text evidence="7">The sequence shown here is derived from an EMBL/GenBank/DDBJ whole genome shotgun (WGS) entry which is preliminary data.</text>
</comment>
<dbReference type="PROSITE" id="PS51257">
    <property type="entry name" value="PROKAR_LIPOPROTEIN"/>
    <property type="match status" value="1"/>
</dbReference>
<dbReference type="PANTHER" id="PTHR30620">
    <property type="entry name" value="PERIPLASMIC BETA-GLUCOSIDASE-RELATED"/>
    <property type="match status" value="1"/>
</dbReference>
<dbReference type="PRINTS" id="PR00133">
    <property type="entry name" value="GLHYDRLASE3"/>
</dbReference>
<dbReference type="AlphaFoldDB" id="A0A9X2WXX0"/>
<dbReference type="InterPro" id="IPR001764">
    <property type="entry name" value="Glyco_hydro_3_N"/>
</dbReference>
<evidence type="ECO:0000313" key="8">
    <source>
        <dbReference type="Proteomes" id="UP001155604"/>
    </source>
</evidence>
<protein>
    <submittedName>
        <fullName evidence="7">Exo 1,3/1,4-beta-D-glucan glucohydrolase</fullName>
    </submittedName>
</protein>
<evidence type="ECO:0000256" key="1">
    <source>
        <dbReference type="ARBA" id="ARBA00022801"/>
    </source>
</evidence>
<dbReference type="GO" id="GO:0008422">
    <property type="term" value="F:beta-glucosidase activity"/>
    <property type="evidence" value="ECO:0007669"/>
    <property type="project" value="TreeGrafter"/>
</dbReference>
<dbReference type="PANTHER" id="PTHR30620:SF77">
    <property type="entry name" value="LYSOSOMAL BETA GLUCOSIDASE-LIKE"/>
    <property type="match status" value="1"/>
</dbReference>
<dbReference type="InterPro" id="IPR017853">
    <property type="entry name" value="GH"/>
</dbReference>
<dbReference type="RefSeq" id="WP_261273656.1">
    <property type="nucleotide sequence ID" value="NZ_JAMTCC010000040.1"/>
</dbReference>
<feature type="chain" id="PRO_5040719109" evidence="3">
    <location>
        <begin position="18"/>
        <end position="886"/>
    </location>
</feature>